<feature type="domain" description="M23ase beta-sheet core" evidence="2">
    <location>
        <begin position="204"/>
        <end position="299"/>
    </location>
</feature>
<organism evidence="3 4">
    <name type="scientific">Candidatus Cryptobacteroides faecigallinarum</name>
    <dbReference type="NCBI Taxonomy" id="2840763"/>
    <lineage>
        <taxon>Bacteria</taxon>
        <taxon>Pseudomonadati</taxon>
        <taxon>Bacteroidota</taxon>
        <taxon>Bacteroidia</taxon>
        <taxon>Bacteroidales</taxon>
        <taxon>Candidatus Cryptobacteroides</taxon>
    </lineage>
</organism>
<dbReference type="Gene3D" id="2.70.70.10">
    <property type="entry name" value="Glucose Permease (Domain IIA)"/>
    <property type="match status" value="1"/>
</dbReference>
<dbReference type="PANTHER" id="PTHR21666:SF270">
    <property type="entry name" value="MUREIN HYDROLASE ACTIVATOR ENVC"/>
    <property type="match status" value="1"/>
</dbReference>
<accession>A0A9D9IMB4</accession>
<dbReference type="PANTHER" id="PTHR21666">
    <property type="entry name" value="PEPTIDASE-RELATED"/>
    <property type="match status" value="1"/>
</dbReference>
<gene>
    <name evidence="3" type="ORF">IAB91_06470</name>
</gene>
<protein>
    <submittedName>
        <fullName evidence="3">M23 family metallopeptidase</fullName>
    </submittedName>
</protein>
<keyword evidence="1" id="KW-1133">Transmembrane helix</keyword>
<evidence type="ECO:0000259" key="2">
    <source>
        <dbReference type="Pfam" id="PF01551"/>
    </source>
</evidence>
<comment type="caution">
    <text evidence="3">The sequence shown here is derived from an EMBL/GenBank/DDBJ whole genome shotgun (WGS) entry which is preliminary data.</text>
</comment>
<dbReference type="InterPro" id="IPR016047">
    <property type="entry name" value="M23ase_b-sheet_dom"/>
</dbReference>
<evidence type="ECO:0000313" key="3">
    <source>
        <dbReference type="EMBL" id="MBO8474915.1"/>
    </source>
</evidence>
<reference evidence="3" key="1">
    <citation type="submission" date="2020-10" db="EMBL/GenBank/DDBJ databases">
        <authorList>
            <person name="Gilroy R."/>
        </authorList>
    </citation>
    <scope>NUCLEOTIDE SEQUENCE</scope>
    <source>
        <strain evidence="3">B1-13419</strain>
    </source>
</reference>
<sequence>MPKYRKYIFNQKTLSYEEQIKSKRSRIVKYSCLFIASVAMTVLYGWIYTSVLGNDLPKTARLRSINDGWSAKMDIIDSHLEEYDNALATLQMRDDDIYRSLFGMDTIAREVRNAGFGGVNRYSYLDGADVDGRIRGTVIRMDVLTKKSYVQSKSFDDVEVMAKKSGEMVSRIPKISPIVPDKSQYRLSSSFGVRKDPISGKRARHQGLDFAIAIGNPVYSTGDGVVEKVRRSRIGYGNNIIVDHGFGYKTRYAHLSSIDVEEGTVVKRGDFLGRTGNTGKSSGPHLHYEVIYMGRPVNPINYLDLDIPAAEYASMVRKVEEDSGIVRPGV</sequence>
<dbReference type="Proteomes" id="UP000823757">
    <property type="component" value="Unassembled WGS sequence"/>
</dbReference>
<keyword evidence="1" id="KW-0472">Membrane</keyword>
<reference evidence="3" key="2">
    <citation type="journal article" date="2021" name="PeerJ">
        <title>Extensive microbial diversity within the chicken gut microbiome revealed by metagenomics and culture.</title>
        <authorList>
            <person name="Gilroy R."/>
            <person name="Ravi A."/>
            <person name="Getino M."/>
            <person name="Pursley I."/>
            <person name="Horton D.L."/>
            <person name="Alikhan N.F."/>
            <person name="Baker D."/>
            <person name="Gharbi K."/>
            <person name="Hall N."/>
            <person name="Watson M."/>
            <person name="Adriaenssens E.M."/>
            <person name="Foster-Nyarko E."/>
            <person name="Jarju S."/>
            <person name="Secka A."/>
            <person name="Antonio M."/>
            <person name="Oren A."/>
            <person name="Chaudhuri R.R."/>
            <person name="La Ragione R."/>
            <person name="Hildebrand F."/>
            <person name="Pallen M.J."/>
        </authorList>
    </citation>
    <scope>NUCLEOTIDE SEQUENCE</scope>
    <source>
        <strain evidence="3">B1-13419</strain>
    </source>
</reference>
<dbReference type="Pfam" id="PF01551">
    <property type="entry name" value="Peptidase_M23"/>
    <property type="match status" value="1"/>
</dbReference>
<dbReference type="GO" id="GO:0004222">
    <property type="term" value="F:metalloendopeptidase activity"/>
    <property type="evidence" value="ECO:0007669"/>
    <property type="project" value="TreeGrafter"/>
</dbReference>
<dbReference type="FunFam" id="2.70.70.10:FF:000006">
    <property type="entry name" value="M23 family peptidase"/>
    <property type="match status" value="1"/>
</dbReference>
<name>A0A9D9IMB4_9BACT</name>
<dbReference type="CDD" id="cd12797">
    <property type="entry name" value="M23_peptidase"/>
    <property type="match status" value="1"/>
</dbReference>
<feature type="transmembrane region" description="Helical" evidence="1">
    <location>
        <begin position="27"/>
        <end position="48"/>
    </location>
</feature>
<evidence type="ECO:0000256" key="1">
    <source>
        <dbReference type="SAM" id="Phobius"/>
    </source>
</evidence>
<dbReference type="SUPFAM" id="SSF51261">
    <property type="entry name" value="Duplicated hybrid motif"/>
    <property type="match status" value="1"/>
</dbReference>
<proteinExistence type="predicted"/>
<evidence type="ECO:0000313" key="4">
    <source>
        <dbReference type="Proteomes" id="UP000823757"/>
    </source>
</evidence>
<dbReference type="InterPro" id="IPR011055">
    <property type="entry name" value="Dup_hybrid_motif"/>
</dbReference>
<dbReference type="EMBL" id="JADIMD010000100">
    <property type="protein sequence ID" value="MBO8474915.1"/>
    <property type="molecule type" value="Genomic_DNA"/>
</dbReference>
<dbReference type="InterPro" id="IPR050570">
    <property type="entry name" value="Cell_wall_metabolism_enzyme"/>
</dbReference>
<keyword evidence="1" id="KW-0812">Transmembrane</keyword>
<dbReference type="AlphaFoldDB" id="A0A9D9IMB4"/>